<name>A0A1I7Z3K6_9BILA</name>
<keyword evidence="1" id="KW-1185">Reference proteome</keyword>
<proteinExistence type="predicted"/>
<evidence type="ECO:0000313" key="2">
    <source>
        <dbReference type="WBParaSite" id="L893_g22419.t1"/>
    </source>
</evidence>
<protein>
    <submittedName>
        <fullName evidence="2">Apple domain-containing protein</fullName>
    </submittedName>
</protein>
<sequence length="318" mass="35799">MPRQKMLIRHQQCIGNILKLPATTGCTPQPFYRHQLEACRTHCTQRPSDIICIMKSWVTEQNLCILEDITGKCGVDAANFYTELQVTVFQPMFPVVCDLPPNYELNLPTTSTMAPTTSITTALTNGTRPVLRFSKLAAAEKTMEQSALPNIVWNGMPMVTPKKNELVPLRERFPSHKLAFATLLNNVFPANVTERFISYNYSTNLLPKPIAESSIVQRDNQLLVPARDFSTEPAIIPRYNMPVTRLFPTSTVVPITPSFRVFAAKPPFPGHLSLRRYSSPTGANIVDTSRRWKPWYLGGGTPLNDESKRKLPLYHGLK</sequence>
<organism evidence="1 2">
    <name type="scientific">Steinernema glaseri</name>
    <dbReference type="NCBI Taxonomy" id="37863"/>
    <lineage>
        <taxon>Eukaryota</taxon>
        <taxon>Metazoa</taxon>
        <taxon>Ecdysozoa</taxon>
        <taxon>Nematoda</taxon>
        <taxon>Chromadorea</taxon>
        <taxon>Rhabditida</taxon>
        <taxon>Tylenchina</taxon>
        <taxon>Panagrolaimomorpha</taxon>
        <taxon>Strongyloidoidea</taxon>
        <taxon>Steinernematidae</taxon>
        <taxon>Steinernema</taxon>
    </lineage>
</organism>
<dbReference type="WBParaSite" id="L893_g22419.t1">
    <property type="protein sequence ID" value="L893_g22419.t1"/>
    <property type="gene ID" value="L893_g22419"/>
</dbReference>
<accession>A0A1I7Z3K6</accession>
<dbReference type="Proteomes" id="UP000095287">
    <property type="component" value="Unplaced"/>
</dbReference>
<evidence type="ECO:0000313" key="1">
    <source>
        <dbReference type="Proteomes" id="UP000095287"/>
    </source>
</evidence>
<dbReference type="AlphaFoldDB" id="A0A1I7Z3K6"/>
<reference evidence="2" key="1">
    <citation type="submission" date="2016-11" db="UniProtKB">
        <authorList>
            <consortium name="WormBaseParasite"/>
        </authorList>
    </citation>
    <scope>IDENTIFICATION</scope>
</reference>